<accession>A0A7S4INQ4</accession>
<dbReference type="InterPro" id="IPR002110">
    <property type="entry name" value="Ankyrin_rpt"/>
</dbReference>
<dbReference type="SMART" id="SM00248">
    <property type="entry name" value="ANK"/>
    <property type="match status" value="3"/>
</dbReference>
<evidence type="ECO:0000256" key="3">
    <source>
        <dbReference type="PROSITE-ProRule" id="PRU00023"/>
    </source>
</evidence>
<dbReference type="AlphaFoldDB" id="A0A7S4INQ4"/>
<dbReference type="PANTHER" id="PTHR24171">
    <property type="entry name" value="ANKYRIN REPEAT DOMAIN-CONTAINING PROTEIN 39-RELATED"/>
    <property type="match status" value="1"/>
</dbReference>
<evidence type="ECO:0000256" key="2">
    <source>
        <dbReference type="ARBA" id="ARBA00023043"/>
    </source>
</evidence>
<dbReference type="Pfam" id="PF12796">
    <property type="entry name" value="Ank_2"/>
    <property type="match status" value="1"/>
</dbReference>
<feature type="repeat" description="ANK" evidence="3">
    <location>
        <begin position="97"/>
        <end position="129"/>
    </location>
</feature>
<dbReference type="PROSITE" id="PS50088">
    <property type="entry name" value="ANK_REPEAT"/>
    <property type="match status" value="2"/>
</dbReference>
<organism evidence="4">
    <name type="scientific">Vannella robusta</name>
    <dbReference type="NCBI Taxonomy" id="1487602"/>
    <lineage>
        <taxon>Eukaryota</taxon>
        <taxon>Amoebozoa</taxon>
        <taxon>Discosea</taxon>
        <taxon>Flabellinia</taxon>
        <taxon>Vannellidae</taxon>
        <taxon>Vannella</taxon>
    </lineage>
</organism>
<sequence>MSWNQLIKHCLKSSYTETIDDHLWLRNEKTSLGSSPLHFAVIGGCMETIELLTGCGNINSRNFFGETALHWASKEASSDVVLYLLGNGARPNCVDYDGDSPLHWAAEYDRCDILSVLMKHGANPNQRNSEGETPLEVAKLNNSASCVALLESIM</sequence>
<dbReference type="PRINTS" id="PR01415">
    <property type="entry name" value="ANKYRIN"/>
</dbReference>
<dbReference type="Pfam" id="PF00023">
    <property type="entry name" value="Ank"/>
    <property type="match status" value="1"/>
</dbReference>
<reference evidence="4" key="1">
    <citation type="submission" date="2021-01" db="EMBL/GenBank/DDBJ databases">
        <authorList>
            <person name="Corre E."/>
            <person name="Pelletier E."/>
            <person name="Niang G."/>
            <person name="Scheremetjew M."/>
            <person name="Finn R."/>
            <person name="Kale V."/>
            <person name="Holt S."/>
            <person name="Cochrane G."/>
            <person name="Meng A."/>
            <person name="Brown T."/>
            <person name="Cohen L."/>
        </authorList>
    </citation>
    <scope>NUCLEOTIDE SEQUENCE</scope>
    <source>
        <strain evidence="4">DIVA3 518/3/11/1/6</strain>
    </source>
</reference>
<evidence type="ECO:0000256" key="1">
    <source>
        <dbReference type="ARBA" id="ARBA00022737"/>
    </source>
</evidence>
<dbReference type="Gene3D" id="1.25.40.20">
    <property type="entry name" value="Ankyrin repeat-containing domain"/>
    <property type="match status" value="1"/>
</dbReference>
<name>A0A7S4INQ4_9EUKA</name>
<dbReference type="InterPro" id="IPR036770">
    <property type="entry name" value="Ankyrin_rpt-contain_sf"/>
</dbReference>
<gene>
    <name evidence="4" type="ORF">VSP0166_LOCUS15031</name>
</gene>
<dbReference type="PROSITE" id="PS50297">
    <property type="entry name" value="ANK_REP_REGION"/>
    <property type="match status" value="2"/>
</dbReference>
<protein>
    <submittedName>
        <fullName evidence="4">Uncharacterized protein</fullName>
    </submittedName>
</protein>
<dbReference type="SUPFAM" id="SSF48403">
    <property type="entry name" value="Ankyrin repeat"/>
    <property type="match status" value="1"/>
</dbReference>
<evidence type="ECO:0000313" key="4">
    <source>
        <dbReference type="EMBL" id="CAE2235041.1"/>
    </source>
</evidence>
<feature type="repeat" description="ANK" evidence="3">
    <location>
        <begin position="64"/>
        <end position="96"/>
    </location>
</feature>
<keyword evidence="1" id="KW-0677">Repeat</keyword>
<keyword evidence="2 3" id="KW-0040">ANK repeat</keyword>
<dbReference type="EMBL" id="HBKP01021425">
    <property type="protein sequence ID" value="CAE2235041.1"/>
    <property type="molecule type" value="Transcribed_RNA"/>
</dbReference>
<proteinExistence type="predicted"/>